<evidence type="ECO:0000256" key="2">
    <source>
        <dbReference type="SAM" id="Phobius"/>
    </source>
</evidence>
<keyword evidence="2" id="KW-1133">Transmembrane helix</keyword>
<name>A0A8J5VG68_ZIZPA</name>
<evidence type="ECO:0000313" key="3">
    <source>
        <dbReference type="EMBL" id="KAG8058846.1"/>
    </source>
</evidence>
<evidence type="ECO:0000256" key="1">
    <source>
        <dbReference type="SAM" id="MobiDB-lite"/>
    </source>
</evidence>
<sequence>MAGPSRLKVSAVAAAAAAPAQFRRDLASIITTSVVAVVFFSLLLGRHRAGDDSAGRLTSHGFVSTASETPGSEGR</sequence>
<keyword evidence="2" id="KW-0812">Transmembrane</keyword>
<reference evidence="3" key="2">
    <citation type="submission" date="2021-02" db="EMBL/GenBank/DDBJ databases">
        <authorList>
            <person name="Kimball J.A."/>
            <person name="Haas M.W."/>
            <person name="Macchietto M."/>
            <person name="Kono T."/>
            <person name="Duquette J."/>
            <person name="Shao M."/>
        </authorList>
    </citation>
    <scope>NUCLEOTIDE SEQUENCE</scope>
    <source>
        <tissue evidence="3">Fresh leaf tissue</tissue>
    </source>
</reference>
<reference evidence="3" key="1">
    <citation type="journal article" date="2021" name="bioRxiv">
        <title>Whole Genome Assembly and Annotation of Northern Wild Rice, Zizania palustris L., Supports a Whole Genome Duplication in the Zizania Genus.</title>
        <authorList>
            <person name="Haas M."/>
            <person name="Kono T."/>
            <person name="Macchietto M."/>
            <person name="Millas R."/>
            <person name="McGilp L."/>
            <person name="Shao M."/>
            <person name="Duquette J."/>
            <person name="Hirsch C.N."/>
            <person name="Kimball J."/>
        </authorList>
    </citation>
    <scope>NUCLEOTIDE SEQUENCE</scope>
    <source>
        <tissue evidence="3">Fresh leaf tissue</tissue>
    </source>
</reference>
<feature type="compositionally biased region" description="Polar residues" evidence="1">
    <location>
        <begin position="61"/>
        <end position="75"/>
    </location>
</feature>
<feature type="region of interest" description="Disordered" evidence="1">
    <location>
        <begin position="51"/>
        <end position="75"/>
    </location>
</feature>
<keyword evidence="2" id="KW-0472">Membrane</keyword>
<accession>A0A8J5VG68</accession>
<organism evidence="3 4">
    <name type="scientific">Zizania palustris</name>
    <name type="common">Northern wild rice</name>
    <dbReference type="NCBI Taxonomy" id="103762"/>
    <lineage>
        <taxon>Eukaryota</taxon>
        <taxon>Viridiplantae</taxon>
        <taxon>Streptophyta</taxon>
        <taxon>Embryophyta</taxon>
        <taxon>Tracheophyta</taxon>
        <taxon>Spermatophyta</taxon>
        <taxon>Magnoliopsida</taxon>
        <taxon>Liliopsida</taxon>
        <taxon>Poales</taxon>
        <taxon>Poaceae</taxon>
        <taxon>BOP clade</taxon>
        <taxon>Oryzoideae</taxon>
        <taxon>Oryzeae</taxon>
        <taxon>Zizaniinae</taxon>
        <taxon>Zizania</taxon>
    </lineage>
</organism>
<comment type="caution">
    <text evidence="3">The sequence shown here is derived from an EMBL/GenBank/DDBJ whole genome shotgun (WGS) entry which is preliminary data.</text>
</comment>
<proteinExistence type="predicted"/>
<feature type="transmembrane region" description="Helical" evidence="2">
    <location>
        <begin position="26"/>
        <end position="44"/>
    </location>
</feature>
<keyword evidence="4" id="KW-1185">Reference proteome</keyword>
<dbReference type="Proteomes" id="UP000729402">
    <property type="component" value="Unassembled WGS sequence"/>
</dbReference>
<protein>
    <submittedName>
        <fullName evidence="3">Uncharacterized protein</fullName>
    </submittedName>
</protein>
<dbReference type="AlphaFoldDB" id="A0A8J5VG68"/>
<dbReference type="EMBL" id="JAAALK010000287">
    <property type="protein sequence ID" value="KAG8058846.1"/>
    <property type="molecule type" value="Genomic_DNA"/>
</dbReference>
<gene>
    <name evidence="3" type="ORF">GUJ93_ZPchr0002g25755</name>
</gene>
<evidence type="ECO:0000313" key="4">
    <source>
        <dbReference type="Proteomes" id="UP000729402"/>
    </source>
</evidence>